<evidence type="ECO:0000313" key="2">
    <source>
        <dbReference type="Proteomes" id="UP001301769"/>
    </source>
</evidence>
<sequence>MATTTSLQPFQALDDTGRWIIHKAPDVDPAWGLEQALEKHKLPPVSERLKSRKKRFQTFIQNLLSSQGDPQAYNAFRSATSWEDVRQEAEQAVDQYVNQGKTWNNPFRRTKRLVGSTATRLEFLTQLIPNGDYLGVLCGGLKLAYSAANRNRQLREVIIGALESLDSEISFAKILIREYAWDENIRKTSEDLYVAILDAVEAIMVWIEKRKGFRGQLFQAGKAIALQNDYGSELETQVSTNIKEKVEAFERAVRTCLTLETRAIATNVVTVGKTIDIIDGKIEQTVGELRKVTAAGYTVENLLRDVRELMVEWVERDRRDKELLAASQDSIRQMLQAQHIQRLIADVNLTGGDSSNTYPLTVAHQPPSPRSSAAMITVPQILQALNLAHSHASDIANSIVQQITDERQLILNQGRQISSRADRILSTVLQDEQFKAWLSPNSGSSVLLLNGSDLDALNSHSHNARISPFSYLTVQLAGILDVPSIHTALFFCHLHSDATNTNDVVLGPVGLLRSVIAQIILQHPVPELISQYLMAAMGHNPYQINNVLQAVQYGDIPSLCTLLDTVLNSFTSAMITNRSSSKIICFIDGASFFETGHHIGQMDQVMQYLASLVNLVAATNSRGDTGLVFKLLITSPSGLERGRDWFPYAAQLHVSGGMGTGELLGGIEGLEADSGVLWGLAERAATPNSLGPGEWNYGGSWGAGGSSPAWR</sequence>
<dbReference type="SUPFAM" id="SSF109843">
    <property type="entry name" value="CAPPD, an extracellular domain of amyloid beta A4 protein"/>
    <property type="match status" value="1"/>
</dbReference>
<protein>
    <submittedName>
        <fullName evidence="1">Adenosine trna methylthiotransferase</fullName>
    </submittedName>
</protein>
<name>A0AAN6YII2_9PEZI</name>
<accession>A0AAN6YII2</accession>
<comment type="caution">
    <text evidence="1">The sequence shown here is derived from an EMBL/GenBank/DDBJ whole genome shotgun (WGS) entry which is preliminary data.</text>
</comment>
<proteinExistence type="predicted"/>
<reference evidence="1" key="1">
    <citation type="journal article" date="2023" name="Mol. Phylogenet. Evol.">
        <title>Genome-scale phylogeny and comparative genomics of the fungal order Sordariales.</title>
        <authorList>
            <person name="Hensen N."/>
            <person name="Bonometti L."/>
            <person name="Westerberg I."/>
            <person name="Brannstrom I.O."/>
            <person name="Guillou S."/>
            <person name="Cros-Aarteil S."/>
            <person name="Calhoun S."/>
            <person name="Haridas S."/>
            <person name="Kuo A."/>
            <person name="Mondo S."/>
            <person name="Pangilinan J."/>
            <person name="Riley R."/>
            <person name="LaButti K."/>
            <person name="Andreopoulos B."/>
            <person name="Lipzen A."/>
            <person name="Chen C."/>
            <person name="Yan M."/>
            <person name="Daum C."/>
            <person name="Ng V."/>
            <person name="Clum A."/>
            <person name="Steindorff A."/>
            <person name="Ohm R.A."/>
            <person name="Martin F."/>
            <person name="Silar P."/>
            <person name="Natvig D.O."/>
            <person name="Lalanne C."/>
            <person name="Gautier V."/>
            <person name="Ament-Velasquez S.L."/>
            <person name="Kruys A."/>
            <person name="Hutchinson M.I."/>
            <person name="Powell A.J."/>
            <person name="Barry K."/>
            <person name="Miller A.N."/>
            <person name="Grigoriev I.V."/>
            <person name="Debuchy R."/>
            <person name="Gladieux P."/>
            <person name="Hiltunen Thoren M."/>
            <person name="Johannesson H."/>
        </authorList>
    </citation>
    <scope>NUCLEOTIDE SEQUENCE</scope>
    <source>
        <strain evidence="1">PSN293</strain>
    </source>
</reference>
<gene>
    <name evidence="1" type="ORF">QBC37DRAFT_416163</name>
</gene>
<dbReference type="PANTHER" id="PTHR40619:SF3">
    <property type="entry name" value="FUNGAL STAND N-TERMINAL GOODBYE DOMAIN-CONTAINING PROTEIN"/>
    <property type="match status" value="1"/>
</dbReference>
<dbReference type="InterPro" id="IPR036176">
    <property type="entry name" value="E2_sf"/>
</dbReference>
<dbReference type="AlphaFoldDB" id="A0AAN6YII2"/>
<reference evidence="1" key="2">
    <citation type="submission" date="2023-05" db="EMBL/GenBank/DDBJ databases">
        <authorList>
            <consortium name="Lawrence Berkeley National Laboratory"/>
            <person name="Steindorff A."/>
            <person name="Hensen N."/>
            <person name="Bonometti L."/>
            <person name="Westerberg I."/>
            <person name="Brannstrom I.O."/>
            <person name="Guillou S."/>
            <person name="Cros-Aarteil S."/>
            <person name="Calhoun S."/>
            <person name="Haridas S."/>
            <person name="Kuo A."/>
            <person name="Mondo S."/>
            <person name="Pangilinan J."/>
            <person name="Riley R."/>
            <person name="Labutti K."/>
            <person name="Andreopoulos B."/>
            <person name="Lipzen A."/>
            <person name="Chen C."/>
            <person name="Yanf M."/>
            <person name="Daum C."/>
            <person name="Ng V."/>
            <person name="Clum A."/>
            <person name="Ohm R."/>
            <person name="Martin F."/>
            <person name="Silar P."/>
            <person name="Natvig D."/>
            <person name="Lalanne C."/>
            <person name="Gautier V."/>
            <person name="Ament-Velasquez S.L."/>
            <person name="Kruys A."/>
            <person name="Hutchinson M.I."/>
            <person name="Powell A.J."/>
            <person name="Barry K."/>
            <person name="Miller A.N."/>
            <person name="Grigoriev I.V."/>
            <person name="Debuchy R."/>
            <person name="Gladieux P."/>
            <person name="Thoren M.H."/>
            <person name="Johannesson H."/>
        </authorList>
    </citation>
    <scope>NUCLEOTIDE SEQUENCE</scope>
    <source>
        <strain evidence="1">PSN293</strain>
    </source>
</reference>
<dbReference type="Proteomes" id="UP001301769">
    <property type="component" value="Unassembled WGS sequence"/>
</dbReference>
<dbReference type="EMBL" id="MU858065">
    <property type="protein sequence ID" value="KAK4216777.1"/>
    <property type="molecule type" value="Genomic_DNA"/>
</dbReference>
<organism evidence="1 2">
    <name type="scientific">Rhypophila decipiens</name>
    <dbReference type="NCBI Taxonomy" id="261697"/>
    <lineage>
        <taxon>Eukaryota</taxon>
        <taxon>Fungi</taxon>
        <taxon>Dikarya</taxon>
        <taxon>Ascomycota</taxon>
        <taxon>Pezizomycotina</taxon>
        <taxon>Sordariomycetes</taxon>
        <taxon>Sordariomycetidae</taxon>
        <taxon>Sordariales</taxon>
        <taxon>Naviculisporaceae</taxon>
        <taxon>Rhypophila</taxon>
    </lineage>
</organism>
<keyword evidence="2" id="KW-1185">Reference proteome</keyword>
<dbReference type="PANTHER" id="PTHR40619">
    <property type="entry name" value="FUNGAL STAND N-TERMINAL GOODBYE DOMAIN-CONTAINING PROTEIN"/>
    <property type="match status" value="1"/>
</dbReference>
<evidence type="ECO:0000313" key="1">
    <source>
        <dbReference type="EMBL" id="KAK4216777.1"/>
    </source>
</evidence>